<keyword evidence="3" id="KW-0964">Secreted</keyword>
<dbReference type="PROSITE" id="PS00799">
    <property type="entry name" value="GRANULINS"/>
    <property type="match status" value="1"/>
</dbReference>
<gene>
    <name evidence="7" type="ORF">LARSCL_LOCUS16415</name>
</gene>
<keyword evidence="8" id="KW-1185">Reference proteome</keyword>
<dbReference type="Proteomes" id="UP001497382">
    <property type="component" value="Unassembled WGS sequence"/>
</dbReference>
<evidence type="ECO:0000256" key="3">
    <source>
        <dbReference type="ARBA" id="ARBA00022525"/>
    </source>
</evidence>
<name>A0AAV2B220_9ARAC</name>
<comment type="caution">
    <text evidence="7">The sequence shown here is derived from an EMBL/GenBank/DDBJ whole genome shotgun (WGS) entry which is preliminary data.</text>
</comment>
<sequence>MLLESMVLLFGVVSALGNNCVCESNETCCPGPNQSEVNCCPFENAVCCEDGIHCCPGDSFCDLDVRMCGMFVYPQDMRKRTGDIEDGEEVTIDPSTHQHNKRDTIEQDYINEITHIDHMLVHCDLNQFCPYFSTCCRVKEDNVSLCCPNPEGVCCSDEEHCCKQGEVCDSRGVFCLSEIGLETMVRKADDLKYHYEKRGLDFVEPYAIKGKPSNHSE</sequence>
<dbReference type="SMART" id="SM00277">
    <property type="entry name" value="GRAN"/>
    <property type="match status" value="2"/>
</dbReference>
<evidence type="ECO:0000256" key="2">
    <source>
        <dbReference type="ARBA" id="ARBA00010093"/>
    </source>
</evidence>
<feature type="chain" id="PRO_5043920545" description="Granulins domain-containing protein" evidence="5">
    <location>
        <begin position="18"/>
        <end position="217"/>
    </location>
</feature>
<protein>
    <recommendedName>
        <fullName evidence="6">Granulins domain-containing protein</fullName>
    </recommendedName>
</protein>
<dbReference type="InterPro" id="IPR000118">
    <property type="entry name" value="Granulin"/>
</dbReference>
<dbReference type="AlphaFoldDB" id="A0AAV2B220"/>
<evidence type="ECO:0000256" key="4">
    <source>
        <dbReference type="ARBA" id="ARBA00023157"/>
    </source>
</evidence>
<keyword evidence="5" id="KW-0732">Signal</keyword>
<feature type="domain" description="Granulins" evidence="6">
    <location>
        <begin position="48"/>
        <end position="61"/>
    </location>
</feature>
<comment type="similarity">
    <text evidence="2">Belongs to the granulin family.</text>
</comment>
<proteinExistence type="inferred from homology"/>
<evidence type="ECO:0000256" key="5">
    <source>
        <dbReference type="SAM" id="SignalP"/>
    </source>
</evidence>
<dbReference type="PANTHER" id="PTHR12274:SF3">
    <property type="entry name" value="PROGRANULIN"/>
    <property type="match status" value="1"/>
</dbReference>
<dbReference type="Gene3D" id="2.10.25.160">
    <property type="entry name" value="Granulin"/>
    <property type="match status" value="2"/>
</dbReference>
<accession>A0AAV2B220</accession>
<comment type="subcellular location">
    <subcellularLocation>
        <location evidence="1">Secreted</location>
    </subcellularLocation>
</comment>
<dbReference type="InterPro" id="IPR037277">
    <property type="entry name" value="Granulin_sf"/>
</dbReference>
<evidence type="ECO:0000313" key="7">
    <source>
        <dbReference type="EMBL" id="CAL1290326.1"/>
    </source>
</evidence>
<evidence type="ECO:0000256" key="1">
    <source>
        <dbReference type="ARBA" id="ARBA00004613"/>
    </source>
</evidence>
<evidence type="ECO:0000313" key="8">
    <source>
        <dbReference type="Proteomes" id="UP001497382"/>
    </source>
</evidence>
<keyword evidence="4" id="KW-1015">Disulfide bond</keyword>
<dbReference type="GO" id="GO:0005576">
    <property type="term" value="C:extracellular region"/>
    <property type="evidence" value="ECO:0007669"/>
    <property type="project" value="UniProtKB-SubCell"/>
</dbReference>
<reference evidence="7 8" key="1">
    <citation type="submission" date="2024-04" db="EMBL/GenBank/DDBJ databases">
        <authorList>
            <person name="Rising A."/>
            <person name="Reimegard J."/>
            <person name="Sonavane S."/>
            <person name="Akerstrom W."/>
            <person name="Nylinder S."/>
            <person name="Hedman E."/>
            <person name="Kallberg Y."/>
        </authorList>
    </citation>
    <scope>NUCLEOTIDE SEQUENCE [LARGE SCALE GENOMIC DNA]</scope>
</reference>
<organism evidence="7 8">
    <name type="scientific">Larinioides sclopetarius</name>
    <dbReference type="NCBI Taxonomy" id="280406"/>
    <lineage>
        <taxon>Eukaryota</taxon>
        <taxon>Metazoa</taxon>
        <taxon>Ecdysozoa</taxon>
        <taxon>Arthropoda</taxon>
        <taxon>Chelicerata</taxon>
        <taxon>Arachnida</taxon>
        <taxon>Araneae</taxon>
        <taxon>Araneomorphae</taxon>
        <taxon>Entelegynae</taxon>
        <taxon>Araneoidea</taxon>
        <taxon>Araneidae</taxon>
        <taxon>Larinioides</taxon>
    </lineage>
</organism>
<feature type="signal peptide" evidence="5">
    <location>
        <begin position="1"/>
        <end position="17"/>
    </location>
</feature>
<dbReference type="PANTHER" id="PTHR12274">
    <property type="entry name" value="GRANULIN"/>
    <property type="match status" value="1"/>
</dbReference>
<evidence type="ECO:0000259" key="6">
    <source>
        <dbReference type="PROSITE" id="PS00799"/>
    </source>
</evidence>
<dbReference type="Pfam" id="PF00396">
    <property type="entry name" value="Granulin"/>
    <property type="match status" value="2"/>
</dbReference>
<dbReference type="InterPro" id="IPR039036">
    <property type="entry name" value="Granulin_fam"/>
</dbReference>
<dbReference type="EMBL" id="CAXIEN010000262">
    <property type="protein sequence ID" value="CAL1290326.1"/>
    <property type="molecule type" value="Genomic_DNA"/>
</dbReference>